<evidence type="ECO:0000313" key="2">
    <source>
        <dbReference type="Proteomes" id="UP000199163"/>
    </source>
</evidence>
<protein>
    <recommendedName>
        <fullName evidence="3">HTH luxR-type domain-containing protein</fullName>
    </recommendedName>
</protein>
<dbReference type="Proteomes" id="UP000199163">
    <property type="component" value="Unassembled WGS sequence"/>
</dbReference>
<dbReference type="STRING" id="568899.SAMN05192534_12438"/>
<reference evidence="1 2" key="1">
    <citation type="submission" date="2016-10" db="EMBL/GenBank/DDBJ databases">
        <authorList>
            <person name="de Groot N.N."/>
        </authorList>
    </citation>
    <scope>NUCLEOTIDE SEQUENCE [LARGE SCALE GENOMIC DNA]</scope>
    <source>
        <strain evidence="1 2">DSM 21632</strain>
    </source>
</reference>
<proteinExistence type="predicted"/>
<dbReference type="EMBL" id="FNDK01000024">
    <property type="protein sequence ID" value="SDI18778.1"/>
    <property type="molecule type" value="Genomic_DNA"/>
</dbReference>
<dbReference type="AlphaFoldDB" id="A0A1G8IIB9"/>
<evidence type="ECO:0000313" key="1">
    <source>
        <dbReference type="EMBL" id="SDI18778.1"/>
    </source>
</evidence>
<name>A0A1G8IIB9_9BACI</name>
<evidence type="ECO:0008006" key="3">
    <source>
        <dbReference type="Google" id="ProtNLM"/>
    </source>
</evidence>
<accession>A0A1G8IIB9</accession>
<sequence>MRQDIGDNITAMYGLEAAMPKPQGNQSDPILQEYLRREDEWQDIEKLKKKVVFVQERISCIHNDKERAVLNRILDGMSLRAVSRQMGLSHTHVRNIRDSIVSQFTEFPKSANFPKQTGLKKEVSSG</sequence>
<organism evidence="1 2">
    <name type="scientific">Alteribacillus persepolensis</name>
    <dbReference type="NCBI Taxonomy" id="568899"/>
    <lineage>
        <taxon>Bacteria</taxon>
        <taxon>Bacillati</taxon>
        <taxon>Bacillota</taxon>
        <taxon>Bacilli</taxon>
        <taxon>Bacillales</taxon>
        <taxon>Bacillaceae</taxon>
        <taxon>Alteribacillus</taxon>
    </lineage>
</organism>
<gene>
    <name evidence="1" type="ORF">SAMN05192534_12438</name>
</gene>
<keyword evidence="2" id="KW-1185">Reference proteome</keyword>